<evidence type="ECO:0000256" key="1">
    <source>
        <dbReference type="SAM" id="MobiDB-lite"/>
    </source>
</evidence>
<sequence>MPMATKKNPIREIVEKVSAERDADIILYNGGIFRPCDETLIRECISRGQTGRRKNVVPILVTGGGDPDAAYRIARCLQRHYEKFTLYVSGACKSAGTLIAIGAHELLISDHGELGPLDIQMAKKDEFFGSQSGLTVSTALEALESRAFQAVERMFIEIESNTGGILSVQTATDLASKTVVGLYAPIAGQIDPMHVGEAARALVIADAYGTRLNQHSGNLASPTALNQLYTSYPSHGFVIDREEARSLFKDVSEPNENELALVEALGAMGRRMNGAQAMPDPDKTVVFLTEPVQPEKPRKAANEEDRNGDEGDKSPTADAAA</sequence>
<dbReference type="PANTHER" id="PTHR35984">
    <property type="entry name" value="PERIPLASMIC SERINE PROTEASE"/>
    <property type="match status" value="1"/>
</dbReference>
<protein>
    <recommendedName>
        <fullName evidence="4">SppA protein</fullName>
    </recommendedName>
</protein>
<organism evidence="2 3">
    <name type="scientific">Erythrobacter westpacificensis</name>
    <dbReference type="NCBI Taxonomy" id="1055231"/>
    <lineage>
        <taxon>Bacteria</taxon>
        <taxon>Pseudomonadati</taxon>
        <taxon>Pseudomonadota</taxon>
        <taxon>Alphaproteobacteria</taxon>
        <taxon>Sphingomonadales</taxon>
        <taxon>Erythrobacteraceae</taxon>
        <taxon>Erythrobacter/Porphyrobacter group</taxon>
        <taxon>Erythrobacter</taxon>
    </lineage>
</organism>
<keyword evidence="3" id="KW-1185">Reference proteome</keyword>
<dbReference type="SUPFAM" id="SSF52096">
    <property type="entry name" value="ClpP/crotonase"/>
    <property type="match status" value="1"/>
</dbReference>
<dbReference type="InterPro" id="IPR002825">
    <property type="entry name" value="Pept_S49_ser-pept_pro"/>
</dbReference>
<feature type="region of interest" description="Disordered" evidence="1">
    <location>
        <begin position="289"/>
        <end position="321"/>
    </location>
</feature>
<evidence type="ECO:0000313" key="3">
    <source>
        <dbReference type="Proteomes" id="UP001500518"/>
    </source>
</evidence>
<dbReference type="Gene3D" id="3.90.226.10">
    <property type="entry name" value="2-enoyl-CoA Hydratase, Chain A, domain 1"/>
    <property type="match status" value="1"/>
</dbReference>
<evidence type="ECO:0008006" key="4">
    <source>
        <dbReference type="Google" id="ProtNLM"/>
    </source>
</evidence>
<proteinExistence type="predicted"/>
<dbReference type="InterPro" id="IPR029045">
    <property type="entry name" value="ClpP/crotonase-like_dom_sf"/>
</dbReference>
<accession>A0ABP9K9Q3</accession>
<gene>
    <name evidence="2" type="ORF">GCM10023208_17000</name>
</gene>
<dbReference type="PANTHER" id="PTHR35984:SF1">
    <property type="entry name" value="PERIPLASMIC SERINE PROTEASE"/>
    <property type="match status" value="1"/>
</dbReference>
<dbReference type="Proteomes" id="UP001500518">
    <property type="component" value="Unassembled WGS sequence"/>
</dbReference>
<feature type="compositionally biased region" description="Basic and acidic residues" evidence="1">
    <location>
        <begin position="293"/>
        <end position="315"/>
    </location>
</feature>
<evidence type="ECO:0000313" key="2">
    <source>
        <dbReference type="EMBL" id="GAA5054303.1"/>
    </source>
</evidence>
<name>A0ABP9K9Q3_9SPHN</name>
<reference evidence="3" key="1">
    <citation type="journal article" date="2019" name="Int. J. Syst. Evol. Microbiol.">
        <title>The Global Catalogue of Microorganisms (GCM) 10K type strain sequencing project: providing services to taxonomists for standard genome sequencing and annotation.</title>
        <authorList>
            <consortium name="The Broad Institute Genomics Platform"/>
            <consortium name="The Broad Institute Genome Sequencing Center for Infectious Disease"/>
            <person name="Wu L."/>
            <person name="Ma J."/>
        </authorList>
    </citation>
    <scope>NUCLEOTIDE SEQUENCE [LARGE SCALE GENOMIC DNA]</scope>
    <source>
        <strain evidence="3">JCM 18014</strain>
    </source>
</reference>
<dbReference type="EMBL" id="BAABHV010000010">
    <property type="protein sequence ID" value="GAA5054303.1"/>
    <property type="molecule type" value="Genomic_DNA"/>
</dbReference>
<comment type="caution">
    <text evidence="2">The sequence shown here is derived from an EMBL/GenBank/DDBJ whole genome shotgun (WGS) entry which is preliminary data.</text>
</comment>